<dbReference type="AlphaFoldDB" id="A0A2K3KBD6"/>
<comment type="caution">
    <text evidence="1">The sequence shown here is derived from an EMBL/GenBank/DDBJ whole genome shotgun (WGS) entry which is preliminary data.</text>
</comment>
<dbReference type="Proteomes" id="UP000236291">
    <property type="component" value="Unassembled WGS sequence"/>
</dbReference>
<proteinExistence type="predicted"/>
<evidence type="ECO:0000313" key="1">
    <source>
        <dbReference type="EMBL" id="PNX63578.1"/>
    </source>
</evidence>
<reference evidence="1 2" key="1">
    <citation type="journal article" date="2014" name="Am. J. Bot.">
        <title>Genome assembly and annotation for red clover (Trifolium pratense; Fabaceae).</title>
        <authorList>
            <person name="Istvanek J."/>
            <person name="Jaros M."/>
            <person name="Krenek A."/>
            <person name="Repkova J."/>
        </authorList>
    </citation>
    <scope>NUCLEOTIDE SEQUENCE [LARGE SCALE GENOMIC DNA]</scope>
    <source>
        <strain evidence="2">cv. Tatra</strain>
        <tissue evidence="1">Young leaves</tissue>
    </source>
</reference>
<sequence>MGYREGGCEMEGGKGYCGGEPGGNWFGGHVVKRVGDGSDTLFWTDP</sequence>
<evidence type="ECO:0000313" key="2">
    <source>
        <dbReference type="Proteomes" id="UP000236291"/>
    </source>
</evidence>
<protein>
    <submittedName>
        <fullName evidence="1">Uncharacterized protein</fullName>
    </submittedName>
</protein>
<reference evidence="1 2" key="2">
    <citation type="journal article" date="2017" name="Front. Plant Sci.">
        <title>Gene Classification and Mining of Molecular Markers Useful in Red Clover (Trifolium pratense) Breeding.</title>
        <authorList>
            <person name="Istvanek J."/>
            <person name="Dluhosova J."/>
            <person name="Dluhos P."/>
            <person name="Patkova L."/>
            <person name="Nedelnik J."/>
            <person name="Repkova J."/>
        </authorList>
    </citation>
    <scope>NUCLEOTIDE SEQUENCE [LARGE SCALE GENOMIC DNA]</scope>
    <source>
        <strain evidence="2">cv. Tatra</strain>
        <tissue evidence="1">Young leaves</tissue>
    </source>
</reference>
<accession>A0A2K3KBD6</accession>
<gene>
    <name evidence="1" type="ORF">L195_g061697</name>
</gene>
<name>A0A2K3KBD6_TRIPR</name>
<dbReference type="EMBL" id="ASHM01156421">
    <property type="protein sequence ID" value="PNX63578.1"/>
    <property type="molecule type" value="Genomic_DNA"/>
</dbReference>
<organism evidence="1 2">
    <name type="scientific">Trifolium pratense</name>
    <name type="common">Red clover</name>
    <dbReference type="NCBI Taxonomy" id="57577"/>
    <lineage>
        <taxon>Eukaryota</taxon>
        <taxon>Viridiplantae</taxon>
        <taxon>Streptophyta</taxon>
        <taxon>Embryophyta</taxon>
        <taxon>Tracheophyta</taxon>
        <taxon>Spermatophyta</taxon>
        <taxon>Magnoliopsida</taxon>
        <taxon>eudicotyledons</taxon>
        <taxon>Gunneridae</taxon>
        <taxon>Pentapetalae</taxon>
        <taxon>rosids</taxon>
        <taxon>fabids</taxon>
        <taxon>Fabales</taxon>
        <taxon>Fabaceae</taxon>
        <taxon>Papilionoideae</taxon>
        <taxon>50 kb inversion clade</taxon>
        <taxon>NPAAA clade</taxon>
        <taxon>Hologalegina</taxon>
        <taxon>IRL clade</taxon>
        <taxon>Trifolieae</taxon>
        <taxon>Trifolium</taxon>
    </lineage>
</organism>